<feature type="domain" description="DUF5110" evidence="4">
    <location>
        <begin position="628"/>
        <end position="696"/>
    </location>
</feature>
<dbReference type="InterPro" id="IPR017853">
    <property type="entry name" value="GH"/>
</dbReference>
<dbReference type="Pfam" id="PF17137">
    <property type="entry name" value="DUF5110"/>
    <property type="match status" value="1"/>
</dbReference>
<gene>
    <name evidence="6" type="ORF">SAMN06265377_2275</name>
</gene>
<dbReference type="GO" id="GO:0030246">
    <property type="term" value="F:carbohydrate binding"/>
    <property type="evidence" value="ECO:0007669"/>
    <property type="project" value="InterPro"/>
</dbReference>
<evidence type="ECO:0000259" key="3">
    <source>
        <dbReference type="Pfam" id="PF01055"/>
    </source>
</evidence>
<dbReference type="Pfam" id="PF01055">
    <property type="entry name" value="Glyco_hydro_31_2nd"/>
    <property type="match status" value="1"/>
</dbReference>
<dbReference type="PANTHER" id="PTHR43863">
    <property type="entry name" value="HYDROLASE, PUTATIVE (AFU_ORTHOLOGUE AFUA_1G03140)-RELATED"/>
    <property type="match status" value="1"/>
</dbReference>
<dbReference type="SUPFAM" id="SSF51445">
    <property type="entry name" value="(Trans)glycosidases"/>
    <property type="match status" value="1"/>
</dbReference>
<dbReference type="GO" id="GO:0004553">
    <property type="term" value="F:hydrolase activity, hydrolyzing O-glycosyl compounds"/>
    <property type="evidence" value="ECO:0007669"/>
    <property type="project" value="InterPro"/>
</dbReference>
<proteinExistence type="inferred from homology"/>
<dbReference type="RefSeq" id="WP_165769949.1">
    <property type="nucleotide sequence ID" value="NZ_OBEH01000003.1"/>
</dbReference>
<feature type="domain" description="Glycoside hydrolase family 31 TIM barrel" evidence="3">
    <location>
        <begin position="191"/>
        <end position="511"/>
    </location>
</feature>
<dbReference type="InterPro" id="IPR048395">
    <property type="entry name" value="Glyco_hydro_31_C"/>
</dbReference>
<dbReference type="Pfam" id="PF21365">
    <property type="entry name" value="Glyco_hydro_31_3rd"/>
    <property type="match status" value="1"/>
</dbReference>
<evidence type="ECO:0000256" key="1">
    <source>
        <dbReference type="ARBA" id="ARBA00007806"/>
    </source>
</evidence>
<keyword evidence="2 6" id="KW-0378">Hydrolase</keyword>
<dbReference type="Gene3D" id="3.20.20.80">
    <property type="entry name" value="Glycosidases"/>
    <property type="match status" value="2"/>
</dbReference>
<evidence type="ECO:0000259" key="4">
    <source>
        <dbReference type="Pfam" id="PF17137"/>
    </source>
</evidence>
<accession>A0A285MY79</accession>
<dbReference type="InterPro" id="IPR051816">
    <property type="entry name" value="Glycosyl_Hydrolase_31"/>
</dbReference>
<sequence>MFFLSCIPSDGVSKVKYDGYATKVYLADSIEVSFYSPTMFRFRVSALDSIKFPDKYELPFLIGHLDSWDKVECSFEENEDKYEIQTSKIKLVVDKESLDWTIFDNNSKKIYPTDGPIYGMFKDGYTRFDNASAFNETNLNSRYTHWFYNKETRSYTDTFLEEGLIMDNYFIYGPNYPSLFKQFNDLVGPEPLLPKKGYGFFQTQHLSCTGNQKDFMEVAQEFRDRDIPCDNLILDFGWGDACVGGKEITWGSSMEWSENYTSPLTPKQMIDSLKTSDFDLMLIHHNAPDHANRVNHGWTETIIDEKTWWENYKKELDMGIVGTWQDTRRNNISDAEIWNGTQEYIGKESRVMFLGCRRMQETNPWDDGLTQIPLNAMIGQRRYPFRWVGDSDFTWSEMKWQINGITNTHGSMKGMSYLTWDVYGKTPLIQARMNQFVDFLGVSRSHNLKPWAISSDIDLWKERIVIERDQVKSSTQENAERLAKEGEYTAEKSIRRHRKLRYRLLPYIYSLGYENYLEGMPMSRPMLLQYPYDDGCNKDQWPYQYMFGKSILVAPVYHALSIHEIYLPSGSGWFDYWSKEKLQGGQVLKYDTSDSDKLPLFVPEGGILCYGKERNWIIPGEQEETIWLEVYPGTNGEIAFYEDDAQSIAYQNGKYAKTVVQQRKGQNDQLIVEIGKAEGQFKNKLTKRTWKIRILDLNNEYESVKVNGKKATFSPTSKIDASGLAEETTFKEVSITTTLDASTIVIFD</sequence>
<dbReference type="SUPFAM" id="SSF51011">
    <property type="entry name" value="Glycosyl hydrolase domain"/>
    <property type="match status" value="1"/>
</dbReference>
<dbReference type="GO" id="GO:0005975">
    <property type="term" value="P:carbohydrate metabolic process"/>
    <property type="evidence" value="ECO:0007669"/>
    <property type="project" value="InterPro"/>
</dbReference>
<evidence type="ECO:0000313" key="6">
    <source>
        <dbReference type="EMBL" id="SNZ00451.1"/>
    </source>
</evidence>
<evidence type="ECO:0000256" key="2">
    <source>
        <dbReference type="RuleBase" id="RU361185"/>
    </source>
</evidence>
<feature type="domain" description="Glycosyl hydrolase family 31 C-terminal" evidence="5">
    <location>
        <begin position="519"/>
        <end position="608"/>
    </location>
</feature>
<name>A0A285MY79_9FLAO</name>
<dbReference type="Gene3D" id="2.60.40.1760">
    <property type="entry name" value="glycosyl hydrolase (family 31)"/>
    <property type="match status" value="1"/>
</dbReference>
<evidence type="ECO:0000313" key="7">
    <source>
        <dbReference type="Proteomes" id="UP000219048"/>
    </source>
</evidence>
<dbReference type="InterPro" id="IPR000322">
    <property type="entry name" value="Glyco_hydro_31_TIM"/>
</dbReference>
<dbReference type="InterPro" id="IPR011013">
    <property type="entry name" value="Gal_mutarotase_sf_dom"/>
</dbReference>
<dbReference type="SUPFAM" id="SSF74650">
    <property type="entry name" value="Galactose mutarotase-like"/>
    <property type="match status" value="1"/>
</dbReference>
<comment type="similarity">
    <text evidence="1 2">Belongs to the glycosyl hydrolase 31 family.</text>
</comment>
<dbReference type="InterPro" id="IPR033403">
    <property type="entry name" value="DUF5110"/>
</dbReference>
<keyword evidence="7" id="KW-1185">Reference proteome</keyword>
<dbReference type="AlphaFoldDB" id="A0A285MY79"/>
<dbReference type="Gene3D" id="2.60.40.1180">
    <property type="entry name" value="Golgi alpha-mannosidase II"/>
    <property type="match status" value="2"/>
</dbReference>
<organism evidence="6 7">
    <name type="scientific">Flagellimonas pacifica</name>
    <dbReference type="NCBI Taxonomy" id="1247520"/>
    <lineage>
        <taxon>Bacteria</taxon>
        <taxon>Pseudomonadati</taxon>
        <taxon>Bacteroidota</taxon>
        <taxon>Flavobacteriia</taxon>
        <taxon>Flavobacteriales</taxon>
        <taxon>Flavobacteriaceae</taxon>
        <taxon>Flagellimonas</taxon>
    </lineage>
</organism>
<dbReference type="PANTHER" id="PTHR43863:SF2">
    <property type="entry name" value="MALTASE-GLUCOAMYLASE"/>
    <property type="match status" value="1"/>
</dbReference>
<dbReference type="InterPro" id="IPR013780">
    <property type="entry name" value="Glyco_hydro_b"/>
</dbReference>
<dbReference type="Proteomes" id="UP000219048">
    <property type="component" value="Unassembled WGS sequence"/>
</dbReference>
<protein>
    <submittedName>
        <fullName evidence="6">Alpha-glucosidase, glycosyl hydrolase family GH31</fullName>
    </submittedName>
</protein>
<reference evidence="7" key="1">
    <citation type="submission" date="2017-09" db="EMBL/GenBank/DDBJ databases">
        <authorList>
            <person name="Varghese N."/>
            <person name="Submissions S."/>
        </authorList>
    </citation>
    <scope>NUCLEOTIDE SEQUENCE [LARGE SCALE GENOMIC DNA]</scope>
    <source>
        <strain evidence="7">DSM 25885</strain>
    </source>
</reference>
<keyword evidence="2" id="KW-0326">Glycosidase</keyword>
<evidence type="ECO:0000259" key="5">
    <source>
        <dbReference type="Pfam" id="PF21365"/>
    </source>
</evidence>
<dbReference type="EMBL" id="OBEH01000003">
    <property type="protein sequence ID" value="SNZ00451.1"/>
    <property type="molecule type" value="Genomic_DNA"/>
</dbReference>